<gene>
    <name evidence="7" type="ORF">KC614_00070</name>
</gene>
<dbReference type="GO" id="GO:0006564">
    <property type="term" value="P:L-serine biosynthetic process"/>
    <property type="evidence" value="ECO:0007669"/>
    <property type="project" value="UniProtKB-ARBA"/>
</dbReference>
<dbReference type="InterPro" id="IPR036291">
    <property type="entry name" value="NAD(P)-bd_dom_sf"/>
</dbReference>
<evidence type="ECO:0000256" key="4">
    <source>
        <dbReference type="RuleBase" id="RU003719"/>
    </source>
</evidence>
<keyword evidence="2 4" id="KW-0560">Oxidoreductase</keyword>
<dbReference type="FunFam" id="3.40.50.720:FF:000041">
    <property type="entry name" value="D-3-phosphoglycerate dehydrogenase"/>
    <property type="match status" value="1"/>
</dbReference>
<feature type="domain" description="D-isomer specific 2-hydroxyacid dehydrogenase NAD-binding" evidence="6">
    <location>
        <begin position="107"/>
        <end position="302"/>
    </location>
</feature>
<reference evidence="7" key="1">
    <citation type="submission" date="2020-04" db="EMBL/GenBank/DDBJ databases">
        <authorList>
            <person name="Zhang T."/>
        </authorList>
    </citation>
    <scope>NUCLEOTIDE SEQUENCE</scope>
    <source>
        <strain evidence="7">HKST-UBA03</strain>
    </source>
</reference>
<evidence type="ECO:0000256" key="3">
    <source>
        <dbReference type="ARBA" id="ARBA00023027"/>
    </source>
</evidence>
<proteinExistence type="inferred from homology"/>
<dbReference type="SUPFAM" id="SSF52283">
    <property type="entry name" value="Formate/glycerate dehydrogenase catalytic domain-like"/>
    <property type="match status" value="1"/>
</dbReference>
<dbReference type="GO" id="GO:0051287">
    <property type="term" value="F:NAD binding"/>
    <property type="evidence" value="ECO:0007669"/>
    <property type="project" value="InterPro"/>
</dbReference>
<dbReference type="SUPFAM" id="SSF51735">
    <property type="entry name" value="NAD(P)-binding Rossmann-fold domains"/>
    <property type="match status" value="1"/>
</dbReference>
<dbReference type="GO" id="GO:0047545">
    <property type="term" value="F:(S)-2-hydroxyglutarate dehydrogenase activity"/>
    <property type="evidence" value="ECO:0007669"/>
    <property type="project" value="UniProtKB-ARBA"/>
</dbReference>
<dbReference type="Pfam" id="PF02826">
    <property type="entry name" value="2-Hacid_dh_C"/>
    <property type="match status" value="1"/>
</dbReference>
<reference evidence="7" key="2">
    <citation type="journal article" date="2021" name="Microbiome">
        <title>Successional dynamics and alternative stable states in a saline activated sludge microbial community over 9 years.</title>
        <authorList>
            <person name="Wang Y."/>
            <person name="Ye J."/>
            <person name="Ju F."/>
            <person name="Liu L."/>
            <person name="Boyd J.A."/>
            <person name="Deng Y."/>
            <person name="Parks D.H."/>
            <person name="Jiang X."/>
            <person name="Yin X."/>
            <person name="Woodcroft B.J."/>
            <person name="Tyson G.W."/>
            <person name="Hugenholtz P."/>
            <person name="Polz M.F."/>
            <person name="Zhang T."/>
        </authorList>
    </citation>
    <scope>NUCLEOTIDE SEQUENCE</scope>
    <source>
        <strain evidence="7">HKST-UBA03</strain>
    </source>
</reference>
<dbReference type="Gene3D" id="3.40.50.720">
    <property type="entry name" value="NAD(P)-binding Rossmann-like Domain"/>
    <property type="match status" value="2"/>
</dbReference>
<comment type="caution">
    <text evidence="7">The sequence shown here is derived from an EMBL/GenBank/DDBJ whole genome shotgun (WGS) entry which is preliminary data.</text>
</comment>
<dbReference type="AlphaFoldDB" id="A0A955LJG8"/>
<dbReference type="PROSITE" id="PS00671">
    <property type="entry name" value="D_2_HYDROXYACID_DH_3"/>
    <property type="match status" value="1"/>
</dbReference>
<dbReference type="Pfam" id="PF00389">
    <property type="entry name" value="2-Hacid_dh"/>
    <property type="match status" value="1"/>
</dbReference>
<name>A0A955LJG8_UNCKA</name>
<evidence type="ECO:0000256" key="2">
    <source>
        <dbReference type="ARBA" id="ARBA00023002"/>
    </source>
</evidence>
<feature type="domain" description="D-isomer specific 2-hydroxyacid dehydrogenase catalytic" evidence="5">
    <location>
        <begin position="4"/>
        <end position="332"/>
    </location>
</feature>
<organism evidence="7 8">
    <name type="scientific">candidate division WWE3 bacterium</name>
    <dbReference type="NCBI Taxonomy" id="2053526"/>
    <lineage>
        <taxon>Bacteria</taxon>
        <taxon>Katanobacteria</taxon>
    </lineage>
</organism>
<dbReference type="GO" id="GO:0004617">
    <property type="term" value="F:phosphoglycerate dehydrogenase activity"/>
    <property type="evidence" value="ECO:0007669"/>
    <property type="project" value="UniProtKB-ARBA"/>
</dbReference>
<evidence type="ECO:0000259" key="6">
    <source>
        <dbReference type="Pfam" id="PF02826"/>
    </source>
</evidence>
<dbReference type="PANTHER" id="PTHR43026:SF1">
    <property type="entry name" value="2-HYDROXYACID DEHYDROGENASE HOMOLOG 1-RELATED"/>
    <property type="match status" value="1"/>
</dbReference>
<evidence type="ECO:0000256" key="1">
    <source>
        <dbReference type="ARBA" id="ARBA00005854"/>
    </source>
</evidence>
<protein>
    <submittedName>
        <fullName evidence="7">Hydroxyacid dehydrogenase</fullName>
    </submittedName>
</protein>
<dbReference type="PROSITE" id="PS00065">
    <property type="entry name" value="D_2_HYDROXYACID_DH_1"/>
    <property type="match status" value="1"/>
</dbReference>
<comment type="similarity">
    <text evidence="1 4">Belongs to the D-isomer specific 2-hydroxyacid dehydrogenase family.</text>
</comment>
<evidence type="ECO:0000313" key="7">
    <source>
        <dbReference type="EMBL" id="MCA9391583.1"/>
    </source>
</evidence>
<keyword evidence="3" id="KW-0520">NAD</keyword>
<evidence type="ECO:0000259" key="5">
    <source>
        <dbReference type="Pfam" id="PF00389"/>
    </source>
</evidence>
<evidence type="ECO:0000313" key="8">
    <source>
        <dbReference type="Proteomes" id="UP000751518"/>
    </source>
</evidence>
<dbReference type="InterPro" id="IPR006140">
    <property type="entry name" value="D-isomer_DH_NAD-bd"/>
</dbReference>
<dbReference type="InterPro" id="IPR006139">
    <property type="entry name" value="D-isomer_2_OHA_DH_cat_dom"/>
</dbReference>
<dbReference type="Proteomes" id="UP000751518">
    <property type="component" value="Unassembled WGS sequence"/>
</dbReference>
<dbReference type="InterPro" id="IPR058205">
    <property type="entry name" value="D-LDH-like"/>
</dbReference>
<dbReference type="EMBL" id="JAGQKZ010000001">
    <property type="protein sequence ID" value="MCA9391583.1"/>
    <property type="molecule type" value="Genomic_DNA"/>
</dbReference>
<dbReference type="InterPro" id="IPR029752">
    <property type="entry name" value="D-isomer_DH_CS1"/>
</dbReference>
<dbReference type="PANTHER" id="PTHR43026">
    <property type="entry name" value="2-HYDROXYACID DEHYDROGENASE HOMOLOG 1-RELATED"/>
    <property type="match status" value="1"/>
</dbReference>
<dbReference type="GO" id="GO:0008720">
    <property type="term" value="F:D-lactate dehydrogenase (NAD+) activity"/>
    <property type="evidence" value="ECO:0007669"/>
    <property type="project" value="TreeGrafter"/>
</dbReference>
<dbReference type="InterPro" id="IPR029753">
    <property type="entry name" value="D-isomer_DH_CS"/>
</dbReference>
<dbReference type="PROSITE" id="PS00670">
    <property type="entry name" value="D_2_HYDROXYACID_DH_2"/>
    <property type="match status" value="1"/>
</dbReference>
<sequence>MKILICDNTEDWQGDFLKANLKDHDVVLIPGEVTAEVAAQNSDCDVLSVFVTSKVTPDIINALPNLKYIATRSTGFDHVDLSVAKEKGINVSNVPFYGENTVAEHAFALLLSLSRKLPQSFARIEDGRFNYEGLRGFDLKDKTIGIIGGGHIGINMARMSVGFNMNVLVFDLKHDDALAAEIGFTYAEMDELLAKSDVVSLHLPLNPHTEHIINADSIAKMKDGALIINTARGGLIETDALVQALRDDKLGGAGLDVLEGEEFLTEEMELVGKPEYKEQLLTLLEDHILMEMENVVVTPHNAFNSIEAVTRILQATADNINAFAAGEPQNLVS</sequence>
<accession>A0A955LJG8</accession>